<dbReference type="EMBL" id="JAFBCV010000017">
    <property type="protein sequence ID" value="MBM7840751.1"/>
    <property type="molecule type" value="Genomic_DNA"/>
</dbReference>
<dbReference type="Proteomes" id="UP001179280">
    <property type="component" value="Unassembled WGS sequence"/>
</dbReference>
<evidence type="ECO:0000259" key="1">
    <source>
        <dbReference type="Pfam" id="PF04168"/>
    </source>
</evidence>
<accession>A0ABS2SZW7</accession>
<evidence type="ECO:0000313" key="2">
    <source>
        <dbReference type="EMBL" id="MBM7840751.1"/>
    </source>
</evidence>
<comment type="caution">
    <text evidence="2">The sequence shown here is derived from an EMBL/GenBank/DDBJ whole genome shotgun (WGS) entry which is preliminary data.</text>
</comment>
<dbReference type="Pfam" id="PF04168">
    <property type="entry name" value="Alpha-E"/>
    <property type="match status" value="1"/>
</dbReference>
<reference evidence="2" key="1">
    <citation type="submission" date="2021-01" db="EMBL/GenBank/DDBJ databases">
        <title>Genomic Encyclopedia of Type Strains, Phase IV (KMG-IV): sequencing the most valuable type-strain genomes for metagenomic binning, comparative biology and taxonomic classification.</title>
        <authorList>
            <person name="Goeker M."/>
        </authorList>
    </citation>
    <scope>NUCLEOTIDE SEQUENCE</scope>
    <source>
        <strain evidence="2">DSM 21943</strain>
    </source>
</reference>
<dbReference type="PANTHER" id="PTHR34595:SF7">
    <property type="entry name" value="SLL1039 PROTEIN"/>
    <property type="match status" value="1"/>
</dbReference>
<gene>
    <name evidence="2" type="ORF">JOC54_004044</name>
</gene>
<dbReference type="InterPro" id="IPR051680">
    <property type="entry name" value="ATP-dep_Glu-Cys_Ligase-2"/>
</dbReference>
<dbReference type="PANTHER" id="PTHR34595">
    <property type="entry name" value="BLR5612 PROTEIN"/>
    <property type="match status" value="1"/>
</dbReference>
<dbReference type="RefSeq" id="WP_035420378.1">
    <property type="nucleotide sequence ID" value="NZ_JAFBCV010000017.1"/>
</dbReference>
<proteinExistence type="predicted"/>
<name>A0ABS2SZW7_9BACI</name>
<dbReference type="InterPro" id="IPR007296">
    <property type="entry name" value="DUF403"/>
</dbReference>
<evidence type="ECO:0000313" key="3">
    <source>
        <dbReference type="Proteomes" id="UP001179280"/>
    </source>
</evidence>
<feature type="domain" description="DUF403" evidence="1">
    <location>
        <begin position="1"/>
        <end position="300"/>
    </location>
</feature>
<protein>
    <submittedName>
        <fullName evidence="2">Alpha-E superfamily protein</fullName>
    </submittedName>
</protein>
<keyword evidence="3" id="KW-1185">Reference proteome</keyword>
<organism evidence="2 3">
    <name type="scientific">Shouchella xiaoxiensis</name>
    <dbReference type="NCBI Taxonomy" id="766895"/>
    <lineage>
        <taxon>Bacteria</taxon>
        <taxon>Bacillati</taxon>
        <taxon>Bacillota</taxon>
        <taxon>Bacilli</taxon>
        <taxon>Bacillales</taxon>
        <taxon>Bacillaceae</taxon>
        <taxon>Shouchella</taxon>
    </lineage>
</organism>
<sequence length="303" mass="34882">MLTRTADSLYWMSRNIERAEKIAGILSTELTNVLESSDKDDYIRQELDMVLGIAASHEITDQLVEKNELSMKSVANHLLFAGSNDSSIYNCIRIARENARTCRDQLSNDFWVIINEFHLTMMAARTEPFSVTQIQHLLQRVKMTSLSAQGIIESTVTRGMDYRMIKIGKWVERADFTVRILLAVCQKAKQFPEQTGYYMSLALQLINGSNAYLKQNRPMMQPKAVIPFILNEANFPCSVMYCIEKISASIKRIDGEQGTSYSNYLKQQVEDIVKRMEELELIEEELEPCIEHFQLEYHKLQVS</sequence>